<dbReference type="Pfam" id="PF20231">
    <property type="entry name" value="DUF6589"/>
    <property type="match status" value="1"/>
</dbReference>
<feature type="domain" description="DUF6589" evidence="2">
    <location>
        <begin position="76"/>
        <end position="312"/>
    </location>
</feature>
<organism evidence="3 4">
    <name type="scientific">Mycena rosella</name>
    <name type="common">Pink bonnet</name>
    <name type="synonym">Agaricus rosellus</name>
    <dbReference type="NCBI Taxonomy" id="1033263"/>
    <lineage>
        <taxon>Eukaryota</taxon>
        <taxon>Fungi</taxon>
        <taxon>Dikarya</taxon>
        <taxon>Basidiomycota</taxon>
        <taxon>Agaricomycotina</taxon>
        <taxon>Agaricomycetes</taxon>
        <taxon>Agaricomycetidae</taxon>
        <taxon>Agaricales</taxon>
        <taxon>Marasmiineae</taxon>
        <taxon>Mycenaceae</taxon>
        <taxon>Mycena</taxon>
    </lineage>
</organism>
<evidence type="ECO:0000313" key="3">
    <source>
        <dbReference type="EMBL" id="KAJ7620923.1"/>
    </source>
</evidence>
<reference evidence="3" key="1">
    <citation type="submission" date="2023-03" db="EMBL/GenBank/DDBJ databases">
        <title>Massive genome expansion in bonnet fungi (Mycena s.s.) driven by repeated elements and novel gene families across ecological guilds.</title>
        <authorList>
            <consortium name="Lawrence Berkeley National Laboratory"/>
            <person name="Harder C.B."/>
            <person name="Miyauchi S."/>
            <person name="Viragh M."/>
            <person name="Kuo A."/>
            <person name="Thoen E."/>
            <person name="Andreopoulos B."/>
            <person name="Lu D."/>
            <person name="Skrede I."/>
            <person name="Drula E."/>
            <person name="Henrissat B."/>
            <person name="Morin E."/>
            <person name="Kohler A."/>
            <person name="Barry K."/>
            <person name="LaButti K."/>
            <person name="Morin E."/>
            <person name="Salamov A."/>
            <person name="Lipzen A."/>
            <person name="Mereny Z."/>
            <person name="Hegedus B."/>
            <person name="Baldrian P."/>
            <person name="Stursova M."/>
            <person name="Weitz H."/>
            <person name="Taylor A."/>
            <person name="Grigoriev I.V."/>
            <person name="Nagy L.G."/>
            <person name="Martin F."/>
            <person name="Kauserud H."/>
        </authorList>
    </citation>
    <scope>NUCLEOTIDE SEQUENCE</scope>
    <source>
        <strain evidence="3">CBHHK067</strain>
    </source>
</reference>
<comment type="caution">
    <text evidence="3">The sequence shown here is derived from an EMBL/GenBank/DDBJ whole genome shotgun (WGS) entry which is preliminary data.</text>
</comment>
<protein>
    <recommendedName>
        <fullName evidence="2">DUF6589 domain-containing protein</fullName>
    </recommendedName>
</protein>
<dbReference type="InterPro" id="IPR046496">
    <property type="entry name" value="DUF6589"/>
</dbReference>
<gene>
    <name evidence="3" type="ORF">B0H17DRAFT_1151872</name>
</gene>
<dbReference type="EMBL" id="JARKIE010000682">
    <property type="protein sequence ID" value="KAJ7620923.1"/>
    <property type="molecule type" value="Genomic_DNA"/>
</dbReference>
<accession>A0AAD7FFD6</accession>
<dbReference type="AlphaFoldDB" id="A0AAD7FFD6"/>
<keyword evidence="4" id="KW-1185">Reference proteome</keyword>
<dbReference type="Proteomes" id="UP001221757">
    <property type="component" value="Unassembled WGS sequence"/>
</dbReference>
<evidence type="ECO:0000256" key="1">
    <source>
        <dbReference type="SAM" id="MobiDB-lite"/>
    </source>
</evidence>
<evidence type="ECO:0000259" key="2">
    <source>
        <dbReference type="Pfam" id="PF20231"/>
    </source>
</evidence>
<feature type="non-terminal residue" evidence="3">
    <location>
        <position position="1"/>
    </location>
</feature>
<name>A0AAD7FFD6_MYCRO</name>
<feature type="region of interest" description="Disordered" evidence="1">
    <location>
        <begin position="227"/>
        <end position="249"/>
    </location>
</feature>
<sequence length="324" mass="36393">SLGRCIPCLKPISKEVDTRLSATAKIMMPSGQAIVHPLACSGKKQTITTELKDGMLDFFQQIGQTPDAYLKRKLPVWHTKWKDVIRIFQTHWGRTTGKNTNPASLGFSAARIGRSAPANMKKVEFYTGTQLLYLVLDAKLLDIWRLAFKTDDIFVYFEELERTGKLPDKETLLPMARKLYRAYGTARGRDHAMHDTGMASEWAQTVPAGTPWVPQEIEDSSLDLKKRKGTKKALGSAAQKTRKAKQKPVPKPCLGDFVLAQGINFIRDGINSRKLMIFVARGDIGRLCECLKYILFTFGGSTHTNYLNYVLEGYDSRTGMQPRS</sequence>
<proteinExistence type="predicted"/>
<evidence type="ECO:0000313" key="4">
    <source>
        <dbReference type="Proteomes" id="UP001221757"/>
    </source>
</evidence>